<dbReference type="EMBL" id="QOQW01000004">
    <property type="protein sequence ID" value="RCK80818.1"/>
    <property type="molecule type" value="Genomic_DNA"/>
</dbReference>
<comment type="caution">
    <text evidence="3">The sequence shown here is derived from an EMBL/GenBank/DDBJ whole genome shotgun (WGS) entry which is preliminary data.</text>
</comment>
<gene>
    <name evidence="3" type="ORF">OZSIB_2706</name>
</gene>
<evidence type="ECO:0000259" key="2">
    <source>
        <dbReference type="SMART" id="SM00729"/>
    </source>
</evidence>
<feature type="compositionally biased region" description="Low complexity" evidence="1">
    <location>
        <begin position="1"/>
        <end position="16"/>
    </location>
</feature>
<dbReference type="SMART" id="SM00729">
    <property type="entry name" value="Elp3"/>
    <property type="match status" value="1"/>
</dbReference>
<dbReference type="InterPro" id="IPR007197">
    <property type="entry name" value="rSAM"/>
</dbReference>
<feature type="region of interest" description="Disordered" evidence="1">
    <location>
        <begin position="1"/>
        <end position="48"/>
    </location>
</feature>
<dbReference type="SFLD" id="SFLDS00029">
    <property type="entry name" value="Radical_SAM"/>
    <property type="match status" value="1"/>
</dbReference>
<dbReference type="AlphaFoldDB" id="A0A367ZRS8"/>
<protein>
    <submittedName>
        <fullName evidence="3">Putative Fe-S oxidoreductase</fullName>
    </submittedName>
</protein>
<dbReference type="InterPro" id="IPR005909">
    <property type="entry name" value="RaSEA"/>
</dbReference>
<dbReference type="InterPro" id="IPR006638">
    <property type="entry name" value="Elp3/MiaA/NifB-like_rSAM"/>
</dbReference>
<reference evidence="3 4" key="1">
    <citation type="submission" date="2018-05" db="EMBL/GenBank/DDBJ databases">
        <title>A metagenomic window into the 2 km-deep terrestrial subsurface aquifer revealed taxonomically and functionally diverse microbial community comprising novel uncultured bacterial lineages.</title>
        <authorList>
            <person name="Kadnikov V.V."/>
            <person name="Mardanov A.V."/>
            <person name="Beletsky A.V."/>
            <person name="Banks D."/>
            <person name="Pimenov N.V."/>
            <person name="Frank Y.A."/>
            <person name="Karnachuk O.V."/>
            <person name="Ravin N.V."/>
        </authorList>
    </citation>
    <scope>NUCLEOTIDE SEQUENCE [LARGE SCALE GENOMIC DNA]</scope>
    <source>
        <strain evidence="3">BY5</strain>
    </source>
</reference>
<evidence type="ECO:0000313" key="3">
    <source>
        <dbReference type="EMBL" id="RCK80818.1"/>
    </source>
</evidence>
<dbReference type="Proteomes" id="UP000252355">
    <property type="component" value="Unassembled WGS sequence"/>
</dbReference>
<accession>A0A367ZRS8</accession>
<dbReference type="GO" id="GO:0051536">
    <property type="term" value="F:iron-sulfur cluster binding"/>
    <property type="evidence" value="ECO:0007669"/>
    <property type="project" value="InterPro"/>
</dbReference>
<evidence type="ECO:0000313" key="4">
    <source>
        <dbReference type="Proteomes" id="UP000252355"/>
    </source>
</evidence>
<proteinExistence type="predicted"/>
<dbReference type="GO" id="GO:0003824">
    <property type="term" value="F:catalytic activity"/>
    <property type="evidence" value="ECO:0007669"/>
    <property type="project" value="InterPro"/>
</dbReference>
<evidence type="ECO:0000256" key="1">
    <source>
        <dbReference type="SAM" id="MobiDB-lite"/>
    </source>
</evidence>
<feature type="domain" description="Elp3/MiaA/NifB-like radical SAM core" evidence="2">
    <location>
        <begin position="75"/>
        <end position="325"/>
    </location>
</feature>
<dbReference type="PIRSF" id="PIRSF004954">
    <property type="entry name" value="Radical_SAM"/>
    <property type="match status" value="1"/>
</dbReference>
<sequence>MTGGPPADRAPTAPTDLSRPAESRPHPTPPEPRLALGGRSGPGALAPVAGAADDLRRPAWLERVPTNIDGQPTHRLIFIFRAPGCTYARRPAGGCTMCGFTPLTGRARTITPADLIAQFDHVFGANAKGASPPTPPLPTDLLTDLGEVDLYNSGSFLADEEMPPPVRAHIFRRLAGRGLRRVVVESRPEFVTPVALREAAALPPGVLDVGIGLESADDHIREVLIRKGFDRPAFERAAGVLAETGLGLLVNILLKPPGVLDDRAALADALATGQYVAALARRLRLRARLALQPVFVAPGTALEADFLAGRYQPPSLWTVVEAVRGLHGILETTVGLSDEGLEPHRSPAGCGRCDDALRAALRDYNRTRCLAAFADLACSCRASP</sequence>
<organism evidence="3 4">
    <name type="scientific">Candidatus Ozemobacter sibiricus</name>
    <dbReference type="NCBI Taxonomy" id="2268124"/>
    <lineage>
        <taxon>Bacteria</taxon>
        <taxon>Candidatus Ozemobacteria</taxon>
        <taxon>Candidatus Ozemobacterales</taxon>
        <taxon>Candidatus Ozemobacteraceae</taxon>
        <taxon>Candidatus Ozemobacter</taxon>
    </lineage>
</organism>
<name>A0A367ZRS8_9BACT</name>